<protein>
    <submittedName>
        <fullName evidence="1">Uncharacterized protein</fullName>
    </submittedName>
</protein>
<evidence type="ECO:0000313" key="2">
    <source>
        <dbReference type="EMBL" id="PHO20776.1"/>
    </source>
</evidence>
<evidence type="ECO:0000313" key="3">
    <source>
        <dbReference type="Proteomes" id="UP000072236"/>
    </source>
</evidence>
<dbReference type="Proteomes" id="UP000072236">
    <property type="component" value="Chromosome"/>
</dbReference>
<evidence type="ECO:0000313" key="4">
    <source>
        <dbReference type="Proteomes" id="UP000226080"/>
    </source>
</evidence>
<dbReference type="AlphaFoldDB" id="A0AAC9F9L5"/>
<gene>
    <name evidence="1" type="ORF">ACT75_09090</name>
    <name evidence="2" type="ORF">CQR80_04585</name>
</gene>
<proteinExistence type="predicted"/>
<reference evidence="2 4" key="2">
    <citation type="submission" date="2017-10" db="EMBL/GenBank/DDBJ databases">
        <title>Draft genome sequences of Aggregatibacter actinomycetemcomitans strains 310a and 310b.</title>
        <authorList>
            <person name="May A.C."/>
            <person name="Ohta H."/>
            <person name="Maeda H."/>
            <person name="Kokeguchi S."/>
            <person name="Cugini C."/>
        </authorList>
    </citation>
    <scope>NUCLEOTIDE SEQUENCE [LARGE SCALE GENOMIC DNA]</scope>
    <source>
        <strain evidence="2 4">310b</strain>
    </source>
</reference>
<keyword evidence="4" id="KW-1185">Reference proteome</keyword>
<dbReference type="EMBL" id="CP012959">
    <property type="protein sequence ID" value="AMQ94657.1"/>
    <property type="molecule type" value="Genomic_DNA"/>
</dbReference>
<evidence type="ECO:0000313" key="1">
    <source>
        <dbReference type="EMBL" id="AMQ94657.1"/>
    </source>
</evidence>
<dbReference type="KEGG" id="aact:ACT75_09090"/>
<sequence>MFFIFTVIDAHFPLARLRDKCLHLSVGSANDPEGASEASIGWRKSEGFSEGEGEIKFVSPSL</sequence>
<organism evidence="1 3">
    <name type="scientific">Aggregatibacter actinomycetemcomitans</name>
    <name type="common">Actinobacillus actinomycetemcomitans</name>
    <name type="synonym">Haemophilus actinomycetemcomitans</name>
    <dbReference type="NCBI Taxonomy" id="714"/>
    <lineage>
        <taxon>Bacteria</taxon>
        <taxon>Pseudomonadati</taxon>
        <taxon>Pseudomonadota</taxon>
        <taxon>Gammaproteobacteria</taxon>
        <taxon>Pasteurellales</taxon>
        <taxon>Pasteurellaceae</taxon>
        <taxon>Aggregatibacter</taxon>
    </lineage>
</organism>
<accession>A0AAC9F9L5</accession>
<name>A0AAC9F9L5_AGGAC</name>
<dbReference type="EMBL" id="PCGW01000007">
    <property type="protein sequence ID" value="PHO20776.1"/>
    <property type="molecule type" value="Genomic_DNA"/>
</dbReference>
<reference evidence="1 3" key="1">
    <citation type="submission" date="2015-10" db="EMBL/GenBank/DDBJ databases">
        <title>Tn-seq of a polymicrobial infection.</title>
        <authorList>
            <person name="Stacy A."/>
            <person name="Rumbaugh K.P."/>
            <person name="Whiteley M."/>
        </authorList>
    </citation>
    <scope>NUCLEOTIDE SEQUENCE [LARGE SCALE GENOMIC DNA]</scope>
    <source>
        <strain evidence="1 3">624</strain>
    </source>
</reference>
<dbReference type="Proteomes" id="UP000226080">
    <property type="component" value="Unassembled WGS sequence"/>
</dbReference>